<evidence type="ECO:0000313" key="3">
    <source>
        <dbReference type="Proteomes" id="UP000231658"/>
    </source>
</evidence>
<organism evidence="2 3">
    <name type="scientific">Candidatus Terasakiella magnetica</name>
    <dbReference type="NCBI Taxonomy" id="1867952"/>
    <lineage>
        <taxon>Bacteria</taxon>
        <taxon>Pseudomonadati</taxon>
        <taxon>Pseudomonadota</taxon>
        <taxon>Alphaproteobacteria</taxon>
        <taxon>Rhodospirillales</taxon>
        <taxon>Terasakiellaceae</taxon>
        <taxon>Terasakiella</taxon>
    </lineage>
</organism>
<dbReference type="InterPro" id="IPR003607">
    <property type="entry name" value="HD/PDEase_dom"/>
</dbReference>
<evidence type="ECO:0000259" key="1">
    <source>
        <dbReference type="PROSITE" id="PS51832"/>
    </source>
</evidence>
<dbReference type="Gene3D" id="1.10.3210.10">
    <property type="entry name" value="Hypothetical protein af1432"/>
    <property type="match status" value="1"/>
</dbReference>
<dbReference type="Pfam" id="PF13487">
    <property type="entry name" value="HD_5"/>
    <property type="match status" value="1"/>
</dbReference>
<proteinExistence type="predicted"/>
<feature type="domain" description="HD-GYP" evidence="1">
    <location>
        <begin position="158"/>
        <end position="366"/>
    </location>
</feature>
<protein>
    <submittedName>
        <fullName evidence="2">HD-GYP domain</fullName>
    </submittedName>
</protein>
<dbReference type="OrthoDB" id="9176789at2"/>
<dbReference type="AlphaFoldDB" id="A0A1C3RDG9"/>
<dbReference type="Gene3D" id="3.30.450.40">
    <property type="match status" value="1"/>
</dbReference>
<dbReference type="RefSeq" id="WP_069186026.1">
    <property type="nucleotide sequence ID" value="NZ_FLYE01000001.1"/>
</dbReference>
<dbReference type="PANTHER" id="PTHR45228">
    <property type="entry name" value="CYCLIC DI-GMP PHOSPHODIESTERASE TM_0186-RELATED"/>
    <property type="match status" value="1"/>
</dbReference>
<dbReference type="PANTHER" id="PTHR45228:SF1">
    <property type="entry name" value="CYCLIC DI-GMP PHOSPHODIESTERASE TM_0186"/>
    <property type="match status" value="1"/>
</dbReference>
<dbReference type="EMBL" id="FLYE01000001">
    <property type="protein sequence ID" value="SCA55343.1"/>
    <property type="molecule type" value="Genomic_DNA"/>
</dbReference>
<reference evidence="2 3" key="1">
    <citation type="submission" date="2016-07" db="EMBL/GenBank/DDBJ databases">
        <authorList>
            <person name="Lefevre C.T."/>
        </authorList>
    </citation>
    <scope>NUCLEOTIDE SEQUENCE [LARGE SCALE GENOMIC DNA]</scope>
    <source>
        <strain evidence="2">PR1</strain>
    </source>
</reference>
<dbReference type="InterPro" id="IPR037522">
    <property type="entry name" value="HD_GYP_dom"/>
</dbReference>
<dbReference type="InterPro" id="IPR052020">
    <property type="entry name" value="Cyclic_di-GMP/3'3'-cGAMP_PDE"/>
</dbReference>
<dbReference type="Proteomes" id="UP000231658">
    <property type="component" value="Unassembled WGS sequence"/>
</dbReference>
<sequence>MLQQLLSKSELTLAERLCKIHEEIRQLHPELCRVAIAVYDEERDNLKTFAHSTDGSSPISFYEARLSEAKSLQELANSSQTRIIDDLSQISGDNFHSQKLLESGYLSSMTQPIQFNGKLYGFLFFNSPVKGFFSDLRHATIKAYAGVISLLLINELQTLNTFKGAVQTAREFSRFRDEETGNHLERMSRYARLIARDLAPKHYKEDDWVEYVFQFSPLHDVGKVAVPDDILLKPGKLSPEEFEHMKDHVTKGVEIITMMNNEFGLNSLNFFETLYNIVAYHHECLNGKGYPYGLEGEEIPIEARICTVADVFDALTSRRPYKNAWTNEDAFEYLQSQAGKQLDPDCVTSLISHSERIKSIQAEFVEDYMG</sequence>
<dbReference type="SUPFAM" id="SSF55781">
    <property type="entry name" value="GAF domain-like"/>
    <property type="match status" value="1"/>
</dbReference>
<dbReference type="InterPro" id="IPR029016">
    <property type="entry name" value="GAF-like_dom_sf"/>
</dbReference>
<gene>
    <name evidence="2" type="ORF">MTBPR1_10590</name>
</gene>
<evidence type="ECO:0000313" key="2">
    <source>
        <dbReference type="EMBL" id="SCA55343.1"/>
    </source>
</evidence>
<keyword evidence="3" id="KW-1185">Reference proteome</keyword>
<dbReference type="PROSITE" id="PS51832">
    <property type="entry name" value="HD_GYP"/>
    <property type="match status" value="1"/>
</dbReference>
<name>A0A1C3RDG9_9PROT</name>
<dbReference type="STRING" id="1867952.MTBPR1_10590"/>
<dbReference type="CDD" id="cd00077">
    <property type="entry name" value="HDc"/>
    <property type="match status" value="1"/>
</dbReference>
<accession>A0A1C3RDG9</accession>
<dbReference type="SUPFAM" id="SSF109604">
    <property type="entry name" value="HD-domain/PDEase-like"/>
    <property type="match status" value="1"/>
</dbReference>
<dbReference type="GO" id="GO:0008081">
    <property type="term" value="F:phosphoric diester hydrolase activity"/>
    <property type="evidence" value="ECO:0007669"/>
    <property type="project" value="UniProtKB-ARBA"/>
</dbReference>
<dbReference type="SMART" id="SM00471">
    <property type="entry name" value="HDc"/>
    <property type="match status" value="1"/>
</dbReference>